<accession>A0A1F7I8I3</accession>
<proteinExistence type="predicted"/>
<comment type="caution">
    <text evidence="1">The sequence shown here is derived from an EMBL/GenBank/DDBJ whole genome shotgun (WGS) entry which is preliminary data.</text>
</comment>
<sequence length="136" mass="16195">MKISVPRREIYKQNIRTLLLSTPRINNLDIAHRLGLHRNTISKLVEEIKEENQKELRNNWEILLKDLLKVGKMRLMYLEELWSDYYLPCMSKGKAIQMVNIINAYWKISMDMYKKQLEFNGIKDDLKALIQVNLSS</sequence>
<evidence type="ECO:0000313" key="1">
    <source>
        <dbReference type="EMBL" id="OGK39674.1"/>
    </source>
</evidence>
<organism evidence="1 2">
    <name type="scientific">Candidatus Roizmanbacteria bacterium RIFCSPLOWO2_01_FULL_37_12</name>
    <dbReference type="NCBI Taxonomy" id="1802056"/>
    <lineage>
        <taxon>Bacteria</taxon>
        <taxon>Candidatus Roizmaniibacteriota</taxon>
    </lineage>
</organism>
<name>A0A1F7I8I3_9BACT</name>
<dbReference type="STRING" id="1802056.A2954_06580"/>
<reference evidence="1 2" key="1">
    <citation type="journal article" date="2016" name="Nat. Commun.">
        <title>Thousands of microbial genomes shed light on interconnected biogeochemical processes in an aquifer system.</title>
        <authorList>
            <person name="Anantharaman K."/>
            <person name="Brown C.T."/>
            <person name="Hug L.A."/>
            <person name="Sharon I."/>
            <person name="Castelle C.J."/>
            <person name="Probst A.J."/>
            <person name="Thomas B.C."/>
            <person name="Singh A."/>
            <person name="Wilkins M.J."/>
            <person name="Karaoz U."/>
            <person name="Brodie E.L."/>
            <person name="Williams K.H."/>
            <person name="Hubbard S.S."/>
            <person name="Banfield J.F."/>
        </authorList>
    </citation>
    <scope>NUCLEOTIDE SEQUENCE [LARGE SCALE GENOMIC DNA]</scope>
</reference>
<evidence type="ECO:0000313" key="2">
    <source>
        <dbReference type="Proteomes" id="UP000177698"/>
    </source>
</evidence>
<protein>
    <submittedName>
        <fullName evidence="1">Uncharacterized protein</fullName>
    </submittedName>
</protein>
<dbReference type="EMBL" id="MGAG01000038">
    <property type="protein sequence ID" value="OGK39674.1"/>
    <property type="molecule type" value="Genomic_DNA"/>
</dbReference>
<dbReference type="AlphaFoldDB" id="A0A1F7I8I3"/>
<dbReference type="Proteomes" id="UP000177698">
    <property type="component" value="Unassembled WGS sequence"/>
</dbReference>
<gene>
    <name evidence="1" type="ORF">A2954_06580</name>
</gene>